<dbReference type="GO" id="GO:0004674">
    <property type="term" value="F:protein serine/threonine kinase activity"/>
    <property type="evidence" value="ECO:0007669"/>
    <property type="project" value="UniProtKB-KW"/>
</dbReference>
<organism evidence="16 17">
    <name type="scientific">Gossypium barbadense</name>
    <name type="common">Sea Island cotton</name>
    <name type="synonym">Hibiscus barbadensis</name>
    <dbReference type="NCBI Taxonomy" id="3634"/>
    <lineage>
        <taxon>Eukaryota</taxon>
        <taxon>Viridiplantae</taxon>
        <taxon>Streptophyta</taxon>
        <taxon>Embryophyta</taxon>
        <taxon>Tracheophyta</taxon>
        <taxon>Spermatophyta</taxon>
        <taxon>Magnoliopsida</taxon>
        <taxon>eudicotyledons</taxon>
        <taxon>Gunneridae</taxon>
        <taxon>Pentapetalae</taxon>
        <taxon>rosids</taxon>
        <taxon>malvids</taxon>
        <taxon>Malvales</taxon>
        <taxon>Malvaceae</taxon>
        <taxon>Malvoideae</taxon>
        <taxon>Gossypium</taxon>
    </lineage>
</organism>
<evidence type="ECO:0000256" key="7">
    <source>
        <dbReference type="ARBA" id="ARBA00022741"/>
    </source>
</evidence>
<evidence type="ECO:0000256" key="2">
    <source>
        <dbReference type="ARBA" id="ARBA00022527"/>
    </source>
</evidence>
<dbReference type="EMBL" id="KZ668219">
    <property type="protein sequence ID" value="PPR88612.1"/>
    <property type="molecule type" value="Genomic_DNA"/>
</dbReference>
<keyword evidence="3" id="KW-0597">Phosphoprotein</keyword>
<dbReference type="PROSITE" id="PS50011">
    <property type="entry name" value="PROTEIN_KINASE_DOM"/>
    <property type="match status" value="1"/>
</dbReference>
<keyword evidence="4" id="KW-0808">Transferase</keyword>
<keyword evidence="2" id="KW-0723">Serine/threonine-protein kinase</keyword>
<gene>
    <name evidence="16" type="ORF">GOBAR_AA32063</name>
</gene>
<dbReference type="EC" id="2.7.11.1" evidence="1"/>
<evidence type="ECO:0000256" key="5">
    <source>
        <dbReference type="ARBA" id="ARBA00022723"/>
    </source>
</evidence>
<protein>
    <recommendedName>
        <fullName evidence="1">non-specific serine/threonine protein kinase</fullName>
        <ecNumber evidence="1">2.7.11.1</ecNumber>
    </recommendedName>
</protein>
<proteinExistence type="inferred from homology"/>
<evidence type="ECO:0000256" key="4">
    <source>
        <dbReference type="ARBA" id="ARBA00022679"/>
    </source>
</evidence>
<evidence type="ECO:0000313" key="16">
    <source>
        <dbReference type="EMBL" id="PPR88612.1"/>
    </source>
</evidence>
<feature type="binding site" evidence="14">
    <location>
        <position position="71"/>
    </location>
    <ligand>
        <name>ATP</name>
        <dbReference type="ChEBI" id="CHEBI:30616"/>
    </ligand>
</feature>
<comment type="catalytic activity">
    <reaction evidence="13">
        <text>L-seryl-[protein] + ATP = O-phospho-L-seryl-[protein] + ADP + H(+)</text>
        <dbReference type="Rhea" id="RHEA:17989"/>
        <dbReference type="Rhea" id="RHEA-COMP:9863"/>
        <dbReference type="Rhea" id="RHEA-COMP:11604"/>
        <dbReference type="ChEBI" id="CHEBI:15378"/>
        <dbReference type="ChEBI" id="CHEBI:29999"/>
        <dbReference type="ChEBI" id="CHEBI:30616"/>
        <dbReference type="ChEBI" id="CHEBI:83421"/>
        <dbReference type="ChEBI" id="CHEBI:456216"/>
        <dbReference type="EC" id="2.7.11.1"/>
    </reaction>
</comment>
<dbReference type="PANTHER" id="PTHR35320">
    <property type="entry name" value="ATP-DEPENDENT CLP PROTEASE ATP-BINDING SUBUNIT"/>
    <property type="match status" value="1"/>
</dbReference>
<dbReference type="SMART" id="SM00220">
    <property type="entry name" value="S_TKc"/>
    <property type="match status" value="1"/>
</dbReference>
<dbReference type="GO" id="GO:0046872">
    <property type="term" value="F:metal ion binding"/>
    <property type="evidence" value="ECO:0007669"/>
    <property type="project" value="UniProtKB-KW"/>
</dbReference>
<accession>A0A2P5WBY7</accession>
<evidence type="ECO:0000256" key="1">
    <source>
        <dbReference type="ARBA" id="ARBA00012513"/>
    </source>
</evidence>
<evidence type="ECO:0000313" key="17">
    <source>
        <dbReference type="Proteomes" id="UP000239757"/>
    </source>
</evidence>
<name>A0A2P5WBY7_GOSBA</name>
<keyword evidence="8" id="KW-0418">Kinase</keyword>
<evidence type="ECO:0000256" key="10">
    <source>
        <dbReference type="ARBA" id="ARBA00022840"/>
    </source>
</evidence>
<reference evidence="16 17" key="1">
    <citation type="submission" date="2015-01" db="EMBL/GenBank/DDBJ databases">
        <title>Genome of allotetraploid Gossypium barbadense reveals genomic plasticity and fiber elongation in cotton evolution.</title>
        <authorList>
            <person name="Chen X."/>
            <person name="Liu X."/>
            <person name="Zhao B."/>
            <person name="Zheng H."/>
            <person name="Hu Y."/>
            <person name="Lu G."/>
            <person name="Yang C."/>
            <person name="Chen J."/>
            <person name="Shan C."/>
            <person name="Zhang L."/>
            <person name="Zhou Y."/>
            <person name="Wang L."/>
            <person name="Guo W."/>
            <person name="Bai Y."/>
            <person name="Ruan J."/>
            <person name="Shangguan X."/>
            <person name="Mao Y."/>
            <person name="Jiang J."/>
            <person name="Zhu Y."/>
            <person name="Lei J."/>
            <person name="Kang H."/>
            <person name="Chen S."/>
            <person name="He X."/>
            <person name="Wang R."/>
            <person name="Wang Y."/>
            <person name="Chen J."/>
            <person name="Wang L."/>
            <person name="Yu S."/>
            <person name="Wang B."/>
            <person name="Wei J."/>
            <person name="Song S."/>
            <person name="Lu X."/>
            <person name="Gao Z."/>
            <person name="Gu W."/>
            <person name="Deng X."/>
            <person name="Ma D."/>
            <person name="Wang S."/>
            <person name="Liang W."/>
            <person name="Fang L."/>
            <person name="Cai C."/>
            <person name="Zhu X."/>
            <person name="Zhou B."/>
            <person name="Zhang Y."/>
            <person name="Chen Z."/>
            <person name="Xu S."/>
            <person name="Zhu R."/>
            <person name="Wang S."/>
            <person name="Zhang T."/>
            <person name="Zhao G."/>
        </authorList>
    </citation>
    <scope>NUCLEOTIDE SEQUENCE [LARGE SCALE GENOMIC DNA]</scope>
    <source>
        <strain evidence="17">cv. Xinhai21</strain>
        <tissue evidence="16">Leaf</tissue>
    </source>
</reference>
<evidence type="ECO:0000256" key="8">
    <source>
        <dbReference type="ARBA" id="ARBA00022777"/>
    </source>
</evidence>
<dbReference type="InterPro" id="IPR008271">
    <property type="entry name" value="Ser/Thr_kinase_AS"/>
</dbReference>
<dbReference type="OrthoDB" id="40902at2759"/>
<keyword evidence="9" id="KW-0106">Calcium</keyword>
<evidence type="ECO:0000256" key="9">
    <source>
        <dbReference type="ARBA" id="ARBA00022837"/>
    </source>
</evidence>
<keyword evidence="7 14" id="KW-0547">Nucleotide-binding</keyword>
<dbReference type="SUPFAM" id="SSF56112">
    <property type="entry name" value="Protein kinase-like (PK-like)"/>
    <property type="match status" value="1"/>
</dbReference>
<dbReference type="GO" id="GO:0005524">
    <property type="term" value="F:ATP binding"/>
    <property type="evidence" value="ECO:0007669"/>
    <property type="project" value="UniProtKB-UniRule"/>
</dbReference>
<keyword evidence="10 14" id="KW-0067">ATP-binding</keyword>
<evidence type="ECO:0000256" key="6">
    <source>
        <dbReference type="ARBA" id="ARBA00022737"/>
    </source>
</evidence>
<dbReference type="PROSITE" id="PS00107">
    <property type="entry name" value="PROTEIN_KINASE_ATP"/>
    <property type="match status" value="1"/>
</dbReference>
<sequence length="773" mass="84737">MAVAKSSSFNETSKQPCNCYKVASLSETILETGQNANLKDRYILGEQLGWGQFGVIRLCSDKLTREVLACKSISKDRLVTSDDARSVKLEIEIMTRLSGHPNVVDLKAVYEDEDYVHLVMELCAGGELFHRLEKYGRFYEADARVLFRHLMQVVLYCHEIGIVHRDLKPENILLATKASSSPIKLADFGLATYIEPGKCLHGTVGSPFYIAPEVLVGGYNQAADIWSAGVILYILLSGTPPFWGKTKSRIFDAVRAADLQFPSDPWDRISDSAKNLVRGMLNMDPSQRFTALQVLVSQCDSCWDCVLTIAIDHLWMKYDESCHEESSEFVYQSHGELEFHSGSFSLSRDQDISFGAGSPIIYDVQSPSLTCRTSFSSSLVEPSTTCFALGVFSFHGGNSETLEISSAVPSMPSFAFFSPSSIAEQENIARVELFAGDTGLDKLLVLPDSSLSCGPEAREKETKTAEFGRTGGMNGSKLLAFHSKRNRTIGHVCISTSRCVAPALVSVGLLLLAFINGLDPIELKNLTKLFHSQHKMGCKFISLEPPILYQIPVRTTPPCFRTKAIAFSSYAPNKGEPVSTKLPLSKTNDVYSVSFKTLGACKLGISRYPDFEYNAQGGTGTGTGSRVADSDELSVSFDVKTLYIPPLTSSTTKFLGFPLPPFLKIHIVPQLLQGNIDQESGKVDLEFLAKFCFSVGSIYEAPPLVVKTVLTSDESKGKMRSGRGERLDEEGNCKLVGVAFVEPIDDVFMNTFLSLPTECLAKLNAVITLSKSS</sequence>
<dbReference type="Proteomes" id="UP000239757">
    <property type="component" value="Unassembled WGS sequence"/>
</dbReference>
<feature type="domain" description="Protein kinase" evidence="15">
    <location>
        <begin position="42"/>
        <end position="316"/>
    </location>
</feature>
<dbReference type="CDD" id="cd05117">
    <property type="entry name" value="STKc_CAMK"/>
    <property type="match status" value="1"/>
</dbReference>
<dbReference type="Gene3D" id="3.30.200.20">
    <property type="entry name" value="Phosphorylase Kinase, domain 1"/>
    <property type="match status" value="1"/>
</dbReference>
<keyword evidence="6" id="KW-0677">Repeat</keyword>
<evidence type="ECO:0000256" key="11">
    <source>
        <dbReference type="ARBA" id="ARBA00024334"/>
    </source>
</evidence>
<dbReference type="PROSITE" id="PS00108">
    <property type="entry name" value="PROTEIN_KINASE_ST"/>
    <property type="match status" value="1"/>
</dbReference>
<dbReference type="PANTHER" id="PTHR35320:SF1">
    <property type="entry name" value="ATP-DEPENDENT CLP PROTEASE ATP-BINDING SUBUNIT"/>
    <property type="match status" value="1"/>
</dbReference>
<dbReference type="InterPro" id="IPR011009">
    <property type="entry name" value="Kinase-like_dom_sf"/>
</dbReference>
<comment type="catalytic activity">
    <reaction evidence="12">
        <text>L-threonyl-[protein] + ATP = O-phospho-L-threonyl-[protein] + ADP + H(+)</text>
        <dbReference type="Rhea" id="RHEA:46608"/>
        <dbReference type="Rhea" id="RHEA-COMP:11060"/>
        <dbReference type="Rhea" id="RHEA-COMP:11605"/>
        <dbReference type="ChEBI" id="CHEBI:15378"/>
        <dbReference type="ChEBI" id="CHEBI:30013"/>
        <dbReference type="ChEBI" id="CHEBI:30616"/>
        <dbReference type="ChEBI" id="CHEBI:61977"/>
        <dbReference type="ChEBI" id="CHEBI:456216"/>
        <dbReference type="EC" id="2.7.11.1"/>
    </reaction>
</comment>
<dbReference type="AlphaFoldDB" id="A0A2P5WBY7"/>
<dbReference type="FunFam" id="3.30.200.20:FF:000004">
    <property type="entry name" value="Calcium-dependent protein kinase 1"/>
    <property type="match status" value="1"/>
</dbReference>
<evidence type="ECO:0000259" key="15">
    <source>
        <dbReference type="PROSITE" id="PS50011"/>
    </source>
</evidence>
<evidence type="ECO:0000256" key="3">
    <source>
        <dbReference type="ARBA" id="ARBA00022553"/>
    </source>
</evidence>
<dbReference type="FunFam" id="1.10.510.10:FF:000668">
    <property type="entry name" value="Phosphoenolpyruvate carboxylase kinase"/>
    <property type="match status" value="1"/>
</dbReference>
<dbReference type="Pfam" id="PF00069">
    <property type="entry name" value="Pkinase"/>
    <property type="match status" value="1"/>
</dbReference>
<evidence type="ECO:0000256" key="14">
    <source>
        <dbReference type="PROSITE-ProRule" id="PRU10141"/>
    </source>
</evidence>
<evidence type="ECO:0000256" key="13">
    <source>
        <dbReference type="ARBA" id="ARBA00048679"/>
    </source>
</evidence>
<dbReference type="InterPro" id="IPR017441">
    <property type="entry name" value="Protein_kinase_ATP_BS"/>
</dbReference>
<evidence type="ECO:0000256" key="12">
    <source>
        <dbReference type="ARBA" id="ARBA00047899"/>
    </source>
</evidence>
<keyword evidence="5" id="KW-0479">Metal-binding</keyword>
<dbReference type="Gene3D" id="1.10.510.10">
    <property type="entry name" value="Transferase(Phosphotransferase) domain 1"/>
    <property type="match status" value="1"/>
</dbReference>
<dbReference type="InterPro" id="IPR000719">
    <property type="entry name" value="Prot_kinase_dom"/>
</dbReference>
<comment type="similarity">
    <text evidence="11">Belongs to the protein kinase superfamily. Ser/Thr protein kinase family. CDPK subfamily.</text>
</comment>